<dbReference type="AlphaFoldDB" id="K2Q135"/>
<dbReference type="CDD" id="cd07102">
    <property type="entry name" value="ALDH_EDX86601"/>
    <property type="match status" value="1"/>
</dbReference>
<evidence type="ECO:0000256" key="1">
    <source>
        <dbReference type="ARBA" id="ARBA00009986"/>
    </source>
</evidence>
<dbReference type="PROSITE" id="PS00687">
    <property type="entry name" value="ALDEHYDE_DEHYDR_GLU"/>
    <property type="match status" value="1"/>
</dbReference>
<keyword evidence="7" id="KW-1185">Reference proteome</keyword>
<feature type="domain" description="Aldehyde dehydrogenase" evidence="5">
    <location>
        <begin position="4"/>
        <end position="453"/>
    </location>
</feature>
<evidence type="ECO:0000256" key="3">
    <source>
        <dbReference type="PROSITE-ProRule" id="PRU10007"/>
    </source>
</evidence>
<proteinExistence type="inferred from homology"/>
<dbReference type="GO" id="GO:0016620">
    <property type="term" value="F:oxidoreductase activity, acting on the aldehyde or oxo group of donors, NAD or NADP as acceptor"/>
    <property type="evidence" value="ECO:0007669"/>
    <property type="project" value="InterPro"/>
</dbReference>
<evidence type="ECO:0000256" key="2">
    <source>
        <dbReference type="ARBA" id="ARBA00023002"/>
    </source>
</evidence>
<gene>
    <name evidence="6" type="ORF">QWE_21771</name>
</gene>
<dbReference type="InterPro" id="IPR029510">
    <property type="entry name" value="Ald_DH_CS_GLU"/>
</dbReference>
<dbReference type="OrthoDB" id="9812625at2"/>
<evidence type="ECO:0000259" key="5">
    <source>
        <dbReference type="Pfam" id="PF00171"/>
    </source>
</evidence>
<dbReference type="PATRIC" id="fig|1156935.5.peg.4426"/>
<feature type="active site" evidence="3">
    <location>
        <position position="229"/>
    </location>
</feature>
<dbReference type="PANTHER" id="PTHR11699">
    <property type="entry name" value="ALDEHYDE DEHYDROGENASE-RELATED"/>
    <property type="match status" value="1"/>
</dbReference>
<comment type="similarity">
    <text evidence="1 4">Belongs to the aldehyde dehydrogenase family.</text>
</comment>
<dbReference type="SUPFAM" id="SSF53720">
    <property type="entry name" value="ALDH-like"/>
    <property type="match status" value="1"/>
</dbReference>
<reference evidence="6 7" key="1">
    <citation type="journal article" date="2012" name="J. Bacteriol.">
        <title>Draft Genome Sequence of Agrobacterium albertimagni Strain AOL15.</title>
        <authorList>
            <person name="Trimble W.L."/>
            <person name="Phung le T."/>
            <person name="Meyer F."/>
            <person name="Gilbert J.A."/>
            <person name="Silver S."/>
        </authorList>
    </citation>
    <scope>NUCLEOTIDE SEQUENCE [LARGE SCALE GENOMIC DNA]</scope>
    <source>
        <strain evidence="6 7">AOL15</strain>
    </source>
</reference>
<dbReference type="FunFam" id="3.40.309.10:FF:000009">
    <property type="entry name" value="Aldehyde dehydrogenase A"/>
    <property type="match status" value="1"/>
</dbReference>
<dbReference type="RefSeq" id="WP_006728339.1">
    <property type="nucleotide sequence ID" value="NZ_ALJF01000022.1"/>
</dbReference>
<dbReference type="InterPro" id="IPR015590">
    <property type="entry name" value="Aldehyde_DH_dom"/>
</dbReference>
<dbReference type="Proteomes" id="UP000007123">
    <property type="component" value="Unassembled WGS sequence"/>
</dbReference>
<dbReference type="Gene3D" id="3.40.605.10">
    <property type="entry name" value="Aldehyde Dehydrogenase, Chain A, domain 1"/>
    <property type="match status" value="1"/>
</dbReference>
<dbReference type="EMBL" id="ALJF01000022">
    <property type="protein sequence ID" value="EKF57364.1"/>
    <property type="molecule type" value="Genomic_DNA"/>
</dbReference>
<sequence>MTMIQCISPIDGSVYAERPAMSLEAATEAVARARKAQKAWARRPLEDRVQLVLKGVARLNEMADEVVPELAHMMGRPVRYGGEYKGFNERSNYVAAIAADSLAPLVVEASDTFERRIEREPHGVVFVIAPWNYPYMTAINTIAPALMAGNTVVIKHATQTLLVGERMVRAFVEAGVPDDVFINLFLDHATTSALIAAGNFNFINFTGSVEGGRSIERAAAGTFAGLGLELGGKDPGYVMEDADLEAAVDTLMDGATYNSGQCCCGIERIYVHESLYDAFVDKSVAWVSNYKLGNPLDPDTTLGPMANKRFAKVVREQIADAVSKGAKALVDPKLFPADDGGAYIMPQILVNVDHSMAFMKDETFGPAVGIMKVKGDGEALELMNDSPYGLTASLWTQDPERAARIGRDIETGTVFMNRADYLDPALCWTGVKETGKGGSLSVLGFQNLTRPKSYHLKKVTK</sequence>
<dbReference type="STRING" id="1156935.QWE_21771"/>
<evidence type="ECO:0000256" key="4">
    <source>
        <dbReference type="RuleBase" id="RU003345"/>
    </source>
</evidence>
<comment type="caution">
    <text evidence="6">The sequence shown here is derived from an EMBL/GenBank/DDBJ whole genome shotgun (WGS) entry which is preliminary data.</text>
</comment>
<keyword evidence="2 4" id="KW-0560">Oxidoreductase</keyword>
<dbReference type="Pfam" id="PF00171">
    <property type="entry name" value="Aldedh"/>
    <property type="match status" value="1"/>
</dbReference>
<name>K2Q135_9HYPH</name>
<dbReference type="InterPro" id="IPR016161">
    <property type="entry name" value="Ald_DH/histidinol_DH"/>
</dbReference>
<dbReference type="Gene3D" id="3.40.309.10">
    <property type="entry name" value="Aldehyde Dehydrogenase, Chain A, domain 2"/>
    <property type="match status" value="1"/>
</dbReference>
<protein>
    <submittedName>
        <fullName evidence="6">Aldehyde dehydrogenase</fullName>
    </submittedName>
</protein>
<dbReference type="InterPro" id="IPR016162">
    <property type="entry name" value="Ald_DH_N"/>
</dbReference>
<evidence type="ECO:0000313" key="7">
    <source>
        <dbReference type="Proteomes" id="UP000007123"/>
    </source>
</evidence>
<dbReference type="eggNOG" id="COG1012">
    <property type="taxonomic scope" value="Bacteria"/>
</dbReference>
<evidence type="ECO:0000313" key="6">
    <source>
        <dbReference type="EMBL" id="EKF57364.1"/>
    </source>
</evidence>
<dbReference type="InterPro" id="IPR016163">
    <property type="entry name" value="Ald_DH_C"/>
</dbReference>
<accession>K2Q135</accession>
<organism evidence="6 7">
    <name type="scientific">Agrobacterium albertimagni AOL15</name>
    <dbReference type="NCBI Taxonomy" id="1156935"/>
    <lineage>
        <taxon>Bacteria</taxon>
        <taxon>Pseudomonadati</taxon>
        <taxon>Pseudomonadota</taxon>
        <taxon>Alphaproteobacteria</taxon>
        <taxon>Hyphomicrobiales</taxon>
        <taxon>Rhizobiaceae</taxon>
        <taxon>Rhizobium/Agrobacterium group</taxon>
        <taxon>Agrobacterium</taxon>
    </lineage>
</organism>